<proteinExistence type="predicted"/>
<dbReference type="SUPFAM" id="SSF160719">
    <property type="entry name" value="gpW/gp25-like"/>
    <property type="match status" value="1"/>
</dbReference>
<name>A0ABU5HIK1_9BACT</name>
<evidence type="ECO:0000313" key="2">
    <source>
        <dbReference type="EMBL" id="MDY7233071.1"/>
    </source>
</evidence>
<dbReference type="Pfam" id="PF04965">
    <property type="entry name" value="GPW_gp25"/>
    <property type="match status" value="1"/>
</dbReference>
<dbReference type="Proteomes" id="UP001291309">
    <property type="component" value="Unassembled WGS sequence"/>
</dbReference>
<accession>A0ABU5HIK1</accession>
<evidence type="ECO:0000313" key="3">
    <source>
        <dbReference type="Proteomes" id="UP001291309"/>
    </source>
</evidence>
<comment type="caution">
    <text evidence="2">The sequence shown here is derived from an EMBL/GenBank/DDBJ whole genome shotgun (WGS) entry which is preliminary data.</text>
</comment>
<dbReference type="Gene3D" id="3.10.450.40">
    <property type="match status" value="1"/>
</dbReference>
<dbReference type="NCBIfam" id="TIGR03357">
    <property type="entry name" value="VI_zyme"/>
    <property type="match status" value="1"/>
</dbReference>
<sequence>MARKSFLDKFKGDKSGHSVRDSLTHVIRNIEAVLNTKSGYGYFVRDFGLGAYTEKYGSRDLLKTLVEEIQSEIEQHEPRMSEVSVELKGRDSGLWLHFELKGVVNDQPCKLRLSFHTVSGLVRVEESA</sequence>
<feature type="domain" description="IraD/Gp25-like" evidence="1">
    <location>
        <begin position="24"/>
        <end position="108"/>
    </location>
</feature>
<dbReference type="RefSeq" id="WP_321551783.1">
    <property type="nucleotide sequence ID" value="NZ_JAXIVS010000027.1"/>
</dbReference>
<reference evidence="2 3" key="1">
    <citation type="submission" date="2023-12" db="EMBL/GenBank/DDBJ databases">
        <title>the genome sequence of Hyalangium sp. s54d21.</title>
        <authorList>
            <person name="Zhang X."/>
        </authorList>
    </citation>
    <scope>NUCLEOTIDE SEQUENCE [LARGE SCALE GENOMIC DNA]</scope>
    <source>
        <strain evidence="3">s54d21</strain>
    </source>
</reference>
<dbReference type="InterPro" id="IPR007048">
    <property type="entry name" value="IraD/Gp25-like"/>
</dbReference>
<gene>
    <name evidence="2" type="primary">tssE</name>
    <name evidence="2" type="ORF">SYV04_42180</name>
</gene>
<protein>
    <submittedName>
        <fullName evidence="2">Type VI secretion system baseplate subunit TssE</fullName>
    </submittedName>
</protein>
<keyword evidence="3" id="KW-1185">Reference proteome</keyword>
<dbReference type="EMBL" id="JAXIVS010000027">
    <property type="protein sequence ID" value="MDY7233071.1"/>
    <property type="molecule type" value="Genomic_DNA"/>
</dbReference>
<dbReference type="InterPro" id="IPR017737">
    <property type="entry name" value="TssE1-like"/>
</dbReference>
<organism evidence="2 3">
    <name type="scientific">Hyalangium rubrum</name>
    <dbReference type="NCBI Taxonomy" id="3103134"/>
    <lineage>
        <taxon>Bacteria</taxon>
        <taxon>Pseudomonadati</taxon>
        <taxon>Myxococcota</taxon>
        <taxon>Myxococcia</taxon>
        <taxon>Myxococcales</taxon>
        <taxon>Cystobacterineae</taxon>
        <taxon>Archangiaceae</taxon>
        <taxon>Hyalangium</taxon>
    </lineage>
</organism>
<evidence type="ECO:0000259" key="1">
    <source>
        <dbReference type="Pfam" id="PF04965"/>
    </source>
</evidence>